<evidence type="ECO:0000256" key="3">
    <source>
        <dbReference type="ARBA" id="ARBA00022670"/>
    </source>
</evidence>
<protein>
    <recommendedName>
        <fullName evidence="8">Ubiquitin carboxyl-terminal hydrolase</fullName>
        <ecNumber evidence="8">3.4.19.12</ecNumber>
    </recommendedName>
</protein>
<evidence type="ECO:0000256" key="4">
    <source>
        <dbReference type="ARBA" id="ARBA00022786"/>
    </source>
</evidence>
<dbReference type="PANTHER" id="PTHR10589:SF17">
    <property type="entry name" value="UBIQUITIN CARBOXYL-TERMINAL HYDROLASE"/>
    <property type="match status" value="1"/>
</dbReference>
<feature type="site" description="Important for enzyme activity" evidence="7">
    <location>
        <position position="199"/>
    </location>
</feature>
<dbReference type="InterPro" id="IPR001578">
    <property type="entry name" value="Peptidase_C12_UCH"/>
</dbReference>
<evidence type="ECO:0000256" key="6">
    <source>
        <dbReference type="ARBA" id="ARBA00022807"/>
    </source>
</evidence>
<evidence type="ECO:0000256" key="8">
    <source>
        <dbReference type="RuleBase" id="RU361215"/>
    </source>
</evidence>
<accession>A0A7S1HPU1</accession>
<name>A0A7S1HPU1_9EUKA</name>
<dbReference type="FunFam" id="3.40.532.10:FF:000006">
    <property type="entry name" value="Ubiquitin carboxyl-terminal hydrolase"/>
    <property type="match status" value="1"/>
</dbReference>
<dbReference type="EC" id="3.4.19.12" evidence="8"/>
<dbReference type="Pfam" id="PF01088">
    <property type="entry name" value="Peptidase_C12"/>
    <property type="match status" value="1"/>
</dbReference>
<dbReference type="Gene3D" id="3.40.532.10">
    <property type="entry name" value="Peptidase C12, ubiquitin carboxyl-terminal hydrolase"/>
    <property type="match status" value="1"/>
</dbReference>
<dbReference type="GO" id="GO:0016579">
    <property type="term" value="P:protein deubiquitination"/>
    <property type="evidence" value="ECO:0007669"/>
    <property type="project" value="TreeGrafter"/>
</dbReference>
<organism evidence="10">
    <name type="scientific">Phaeocystis cordata</name>
    <dbReference type="NCBI Taxonomy" id="118079"/>
    <lineage>
        <taxon>Eukaryota</taxon>
        <taxon>Haptista</taxon>
        <taxon>Haptophyta</taxon>
        <taxon>Prymnesiophyceae</taxon>
        <taxon>Phaeocystales</taxon>
        <taxon>Phaeocystaceae</taxon>
        <taxon>Phaeocystis</taxon>
    </lineage>
</organism>
<evidence type="ECO:0000256" key="2">
    <source>
        <dbReference type="ARBA" id="ARBA00009326"/>
    </source>
</evidence>
<dbReference type="PROSITE" id="PS00140">
    <property type="entry name" value="UCH_1"/>
    <property type="match status" value="1"/>
</dbReference>
<gene>
    <name evidence="10" type="ORF">PCOR1465_LOCUS510</name>
</gene>
<dbReference type="InterPro" id="IPR057254">
    <property type="entry name" value="UCH_AS"/>
</dbReference>
<dbReference type="PRINTS" id="PR00707">
    <property type="entry name" value="UBCTHYDRLASE"/>
</dbReference>
<dbReference type="InterPro" id="IPR036959">
    <property type="entry name" value="Peptidase_C12_UCH_sf"/>
</dbReference>
<dbReference type="SUPFAM" id="SSF54001">
    <property type="entry name" value="Cysteine proteinases"/>
    <property type="match status" value="1"/>
</dbReference>
<dbReference type="EMBL" id="HBFZ01000777">
    <property type="protein sequence ID" value="CAD8987726.1"/>
    <property type="molecule type" value="Transcribed_RNA"/>
</dbReference>
<evidence type="ECO:0000313" key="10">
    <source>
        <dbReference type="EMBL" id="CAD8987726.1"/>
    </source>
</evidence>
<keyword evidence="4 7" id="KW-0833">Ubl conjugation pathway</keyword>
<feature type="domain" description="UCH catalytic" evidence="9">
    <location>
        <begin position="13"/>
        <end position="244"/>
    </location>
</feature>
<comment type="similarity">
    <text evidence="2 7 8">Belongs to the peptidase C12 family.</text>
</comment>
<dbReference type="GO" id="GO:0004843">
    <property type="term" value="F:cysteine-type deubiquitinase activity"/>
    <property type="evidence" value="ECO:0007669"/>
    <property type="project" value="UniProtKB-UniRule"/>
</dbReference>
<feature type="active site" description="Proton donor" evidence="7">
    <location>
        <position position="184"/>
    </location>
</feature>
<evidence type="ECO:0000256" key="5">
    <source>
        <dbReference type="ARBA" id="ARBA00022801"/>
    </source>
</evidence>
<dbReference type="GO" id="GO:0005737">
    <property type="term" value="C:cytoplasm"/>
    <property type="evidence" value="ECO:0007669"/>
    <property type="project" value="TreeGrafter"/>
</dbReference>
<evidence type="ECO:0000259" key="9">
    <source>
        <dbReference type="PROSITE" id="PS52048"/>
    </source>
</evidence>
<keyword evidence="6 7" id="KW-0788">Thiol protease</keyword>
<dbReference type="PROSITE" id="PS52048">
    <property type="entry name" value="UCH_DOMAIN"/>
    <property type="match status" value="1"/>
</dbReference>
<keyword evidence="3 7" id="KW-0645">Protease</keyword>
<sequence>MAEKSETRKSKAKWLPLESDPQVFSRYAKALGCKNATFCDVFGLDADLLGMVPRPVLAVVLLFPIEREERVEQVKAAPASEASREGLFYIKQKIGNACGTIALLHAIANNTGTGGADASSLQLEEDSFLAKLCEDCQAMSPDERADYLDAKAEAGLESAHNAAAVDDDKKGETITEEDMSTNLHFVCYVEKNGKLWELDGRNPAGPSAVADCTHAEVLEKSAQAIQKRMSASSSLQFSVMACNA</sequence>
<dbReference type="AlphaFoldDB" id="A0A7S1HPU1"/>
<dbReference type="InterPro" id="IPR038765">
    <property type="entry name" value="Papain-like_cys_pep_sf"/>
</dbReference>
<evidence type="ECO:0000256" key="7">
    <source>
        <dbReference type="PROSITE-ProRule" id="PRU01393"/>
    </source>
</evidence>
<evidence type="ECO:0000256" key="1">
    <source>
        <dbReference type="ARBA" id="ARBA00000707"/>
    </source>
</evidence>
<feature type="active site" description="Nucleophile" evidence="7">
    <location>
        <position position="98"/>
    </location>
</feature>
<proteinExistence type="inferred from homology"/>
<keyword evidence="5 7" id="KW-0378">Hydrolase</keyword>
<dbReference type="GO" id="GO:0006511">
    <property type="term" value="P:ubiquitin-dependent protein catabolic process"/>
    <property type="evidence" value="ECO:0007669"/>
    <property type="project" value="UniProtKB-UniRule"/>
</dbReference>
<comment type="catalytic activity">
    <reaction evidence="1 7 8">
        <text>Thiol-dependent hydrolysis of ester, thioester, amide, peptide and isopeptide bonds formed by the C-terminal Gly of ubiquitin (a 76-residue protein attached to proteins as an intracellular targeting signal).</text>
        <dbReference type="EC" id="3.4.19.12"/>
    </reaction>
</comment>
<reference evidence="10" key="1">
    <citation type="submission" date="2021-01" db="EMBL/GenBank/DDBJ databases">
        <authorList>
            <person name="Corre E."/>
            <person name="Pelletier E."/>
            <person name="Niang G."/>
            <person name="Scheremetjew M."/>
            <person name="Finn R."/>
            <person name="Kale V."/>
            <person name="Holt S."/>
            <person name="Cochrane G."/>
            <person name="Meng A."/>
            <person name="Brown T."/>
            <person name="Cohen L."/>
        </authorList>
    </citation>
    <scope>NUCLEOTIDE SEQUENCE</scope>
    <source>
        <strain evidence="10">RCC1383</strain>
    </source>
</reference>
<dbReference type="PANTHER" id="PTHR10589">
    <property type="entry name" value="UBIQUITIN CARBOXYL-TERMINAL HYDROLASE"/>
    <property type="match status" value="1"/>
</dbReference>
<feature type="site" description="Transition state stabilizer" evidence="7">
    <location>
        <position position="92"/>
    </location>
</feature>